<feature type="compositionally biased region" description="Polar residues" evidence="1">
    <location>
        <begin position="378"/>
        <end position="390"/>
    </location>
</feature>
<evidence type="ECO:0000256" key="1">
    <source>
        <dbReference type="SAM" id="MobiDB-lite"/>
    </source>
</evidence>
<feature type="compositionally biased region" description="Basic and acidic residues" evidence="1">
    <location>
        <begin position="166"/>
        <end position="186"/>
    </location>
</feature>
<dbReference type="AlphaFoldDB" id="A0A433AWN6"/>
<keyword evidence="3" id="KW-1185">Reference proteome</keyword>
<comment type="caution">
    <text evidence="2">The sequence shown here is derived from an EMBL/GenBank/DDBJ whole genome shotgun (WGS) entry which is preliminary data.</text>
</comment>
<accession>A0A433AWN6</accession>
<organism evidence="2 3">
    <name type="scientific">Jimgerdemannia flammicorona</name>
    <dbReference type="NCBI Taxonomy" id="994334"/>
    <lineage>
        <taxon>Eukaryota</taxon>
        <taxon>Fungi</taxon>
        <taxon>Fungi incertae sedis</taxon>
        <taxon>Mucoromycota</taxon>
        <taxon>Mucoromycotina</taxon>
        <taxon>Endogonomycetes</taxon>
        <taxon>Endogonales</taxon>
        <taxon>Endogonaceae</taxon>
        <taxon>Jimgerdemannia</taxon>
    </lineage>
</organism>
<gene>
    <name evidence="2" type="ORF">BC936DRAFT_140213</name>
</gene>
<evidence type="ECO:0000313" key="3">
    <source>
        <dbReference type="Proteomes" id="UP000268093"/>
    </source>
</evidence>
<dbReference type="EMBL" id="RBNI01016615">
    <property type="protein sequence ID" value="RUP07070.1"/>
    <property type="molecule type" value="Genomic_DNA"/>
</dbReference>
<feature type="region of interest" description="Disordered" evidence="1">
    <location>
        <begin position="166"/>
        <end position="390"/>
    </location>
</feature>
<feature type="compositionally biased region" description="Gly residues" evidence="1">
    <location>
        <begin position="368"/>
        <end position="377"/>
    </location>
</feature>
<sequence>MFQKPWLPLSQRATNIQRSRIMSLNQPSSSDKPPPQPEDYVVAPGPGVDPVVYWLQHMWTAYKYACYFEKHPFYSEFFNLYVRTQLAMEVLRSHDSRAYALEWFRKTVAEVNRIRDRLTIIGDRNPELLDDYAERCLRASYALMVQRLQTVIIYYEYLEERYQQFQREGDKSETNQENTEEKKMTENNDFSPTAAGEPPPQQEKQATLTDKDKSKVGALNLDQTTATGTSSKKPATIGPQPGVTTDPKDNTMTQGNTQPAPGPGTVGQPLQQMTYPDGRPRPSYSWRNRVYGHPGSTTNTPQPSLDPEMTGQLSSQAIEDHNPAESRKRKQYSSQDNGDDDVGDHEAAATSSDGVSGVAKKGRTSGETIGGMNGTGSGPDQNVDNFQSGNVDVDVNSSIQVHWNFPAQSSLQRGSAGILSQTPEPSGFKPEMLRLGKFIFVSSVCLSLRLPDVYEFNPCIPARLNTTLKFWRYFEIKCSGSQRSSPQTGRLNLRRQLHNLIPM</sequence>
<feature type="compositionally biased region" description="Polar residues" evidence="1">
    <location>
        <begin position="221"/>
        <end position="233"/>
    </location>
</feature>
<dbReference type="Proteomes" id="UP000268093">
    <property type="component" value="Unassembled WGS sequence"/>
</dbReference>
<feature type="compositionally biased region" description="Polar residues" evidence="1">
    <location>
        <begin position="250"/>
        <end position="259"/>
    </location>
</feature>
<protein>
    <submittedName>
        <fullName evidence="2">Uncharacterized protein</fullName>
    </submittedName>
</protein>
<name>A0A433AWN6_9FUNG</name>
<evidence type="ECO:0000313" key="2">
    <source>
        <dbReference type="EMBL" id="RUP07070.1"/>
    </source>
</evidence>
<reference evidence="2 3" key="1">
    <citation type="journal article" date="2018" name="New Phytol.">
        <title>Phylogenomics of Endogonaceae and evolution of mycorrhizas within Mucoromycota.</title>
        <authorList>
            <person name="Chang Y."/>
            <person name="Desiro A."/>
            <person name="Na H."/>
            <person name="Sandor L."/>
            <person name="Lipzen A."/>
            <person name="Clum A."/>
            <person name="Barry K."/>
            <person name="Grigoriev I.V."/>
            <person name="Martin F.M."/>
            <person name="Stajich J.E."/>
            <person name="Smith M.E."/>
            <person name="Bonito G."/>
            <person name="Spatafora J.W."/>
        </authorList>
    </citation>
    <scope>NUCLEOTIDE SEQUENCE [LARGE SCALE GENOMIC DNA]</scope>
    <source>
        <strain evidence="2 3">GMNB39</strain>
    </source>
</reference>
<proteinExistence type="predicted"/>